<organism evidence="6">
    <name type="scientific">uncultured Acidobacteriota bacterium</name>
    <dbReference type="NCBI Taxonomy" id="171953"/>
    <lineage>
        <taxon>Bacteria</taxon>
        <taxon>Pseudomonadati</taxon>
        <taxon>Acidobacteriota</taxon>
        <taxon>environmental samples</taxon>
    </lineage>
</organism>
<sequence>MDREALKEKLVGVVVSLPTFCDHEHRVQIAPFRRHVRWLIERGIRTGSGVLLGAGGLGEGYFLTDDEFRALTEALVEEAAGRVPTMVGIFDLNTREAARKAQYAASVGVDFIQLAPPHYMLPSEEDILTHFRHVHDAAPIGIMAYHTPWAMPAPGYEFSPRLLERFLELERIVGIKWASYDVWHYTSILRLFSDRFAFIDNMLILSLGFRLGAVGFIDFFANVAPRLSLTFWELLRQRRYDEFDAMYLRLRFDPFIRLIRPEQQRWIGVGEGPTSRLWLRLFGMETGPVFPPQAPLSPEYEEAARRALEHSGLREWVEWGPEILAGE</sequence>
<dbReference type="GO" id="GO:0008840">
    <property type="term" value="F:4-hydroxy-tetrahydrodipicolinate synthase activity"/>
    <property type="evidence" value="ECO:0007669"/>
    <property type="project" value="TreeGrafter"/>
</dbReference>
<reference evidence="6" key="2">
    <citation type="journal article" date="2012" name="PLoS ONE">
        <title>A Deeply Branching Thermophilic Bacterium with an Ancient Acetyl-CoA Pathway Dominates a Subsurface Ecosystem.</title>
        <authorList>
            <person name="Takami H."/>
            <person name="Noguchi H."/>
            <person name="Takaki Y."/>
            <person name="Uchiyama I."/>
            <person name="Toyoda A."/>
            <person name="Nishi S."/>
            <person name="Chee G.-J."/>
            <person name="Arai W."/>
            <person name="Nunoura T."/>
            <person name="Itoh T."/>
            <person name="Hattori M."/>
            <person name="Takai K."/>
        </authorList>
    </citation>
    <scope>NUCLEOTIDE SEQUENCE</scope>
</reference>
<feature type="binding site" evidence="5">
    <location>
        <position position="217"/>
    </location>
    <ligand>
        <name>pyruvate</name>
        <dbReference type="ChEBI" id="CHEBI:15361"/>
    </ligand>
</feature>
<gene>
    <name evidence="6" type="ORF">HGMM_F10C03C02</name>
</gene>
<dbReference type="PANTHER" id="PTHR12128:SF66">
    <property type="entry name" value="4-HYDROXY-2-OXOGLUTARATE ALDOLASE, MITOCHONDRIAL"/>
    <property type="match status" value="1"/>
</dbReference>
<feature type="active site" description="Proton donor/acceptor" evidence="4">
    <location>
        <position position="145"/>
    </location>
</feature>
<evidence type="ECO:0000256" key="5">
    <source>
        <dbReference type="PIRSR" id="PIRSR001365-2"/>
    </source>
</evidence>
<evidence type="ECO:0000256" key="3">
    <source>
        <dbReference type="PIRNR" id="PIRNR001365"/>
    </source>
</evidence>
<keyword evidence="2 3" id="KW-0456">Lyase</keyword>
<evidence type="ECO:0000313" key="6">
    <source>
        <dbReference type="EMBL" id="BAL53834.1"/>
    </source>
</evidence>
<comment type="similarity">
    <text evidence="1 3">Belongs to the DapA family.</text>
</comment>
<dbReference type="SMART" id="SM01130">
    <property type="entry name" value="DHDPS"/>
    <property type="match status" value="1"/>
</dbReference>
<dbReference type="InterPro" id="IPR013785">
    <property type="entry name" value="Aldolase_TIM"/>
</dbReference>
<evidence type="ECO:0000256" key="4">
    <source>
        <dbReference type="PIRSR" id="PIRSR001365-1"/>
    </source>
</evidence>
<dbReference type="EMBL" id="AP011669">
    <property type="protein sequence ID" value="BAL53834.1"/>
    <property type="molecule type" value="Genomic_DNA"/>
</dbReference>
<dbReference type="InterPro" id="IPR002220">
    <property type="entry name" value="DapA-like"/>
</dbReference>
<dbReference type="SUPFAM" id="SSF51569">
    <property type="entry name" value="Aldolase"/>
    <property type="match status" value="1"/>
</dbReference>
<feature type="active site" description="Schiff-base intermediate with substrate" evidence="4">
    <location>
        <position position="176"/>
    </location>
</feature>
<dbReference type="Gene3D" id="3.20.20.70">
    <property type="entry name" value="Aldolase class I"/>
    <property type="match status" value="1"/>
</dbReference>
<protein>
    <submittedName>
        <fullName evidence="6">Dihydrodipicolinate synthase</fullName>
    </submittedName>
</protein>
<dbReference type="CDD" id="cd00408">
    <property type="entry name" value="DHDPS-like"/>
    <property type="match status" value="1"/>
</dbReference>
<dbReference type="PIRSF" id="PIRSF001365">
    <property type="entry name" value="DHDPS"/>
    <property type="match status" value="1"/>
</dbReference>
<evidence type="ECO:0000256" key="1">
    <source>
        <dbReference type="ARBA" id="ARBA00007592"/>
    </source>
</evidence>
<evidence type="ECO:0000256" key="2">
    <source>
        <dbReference type="ARBA" id="ARBA00023239"/>
    </source>
</evidence>
<reference evidence="6" key="1">
    <citation type="journal article" date="2005" name="Environ. Microbiol.">
        <title>Genetic and functional properties of uncultivated thermophilic crenarchaeotes from a subsurface gold mine as revealed by analysis of genome fragments.</title>
        <authorList>
            <person name="Nunoura T."/>
            <person name="Hirayama H."/>
            <person name="Takami H."/>
            <person name="Oida H."/>
            <person name="Nishi S."/>
            <person name="Shimamura S."/>
            <person name="Suzuki Y."/>
            <person name="Inagaki F."/>
            <person name="Takai K."/>
            <person name="Nealson K.H."/>
            <person name="Horikoshi K."/>
        </authorList>
    </citation>
    <scope>NUCLEOTIDE SEQUENCE</scope>
</reference>
<dbReference type="AlphaFoldDB" id="H5SCE8"/>
<accession>H5SCE8</accession>
<dbReference type="Pfam" id="PF00701">
    <property type="entry name" value="DHDPS"/>
    <property type="match status" value="1"/>
</dbReference>
<proteinExistence type="inferred from homology"/>
<dbReference type="PANTHER" id="PTHR12128">
    <property type="entry name" value="DIHYDRODIPICOLINATE SYNTHASE"/>
    <property type="match status" value="1"/>
</dbReference>
<name>H5SCE8_9BACT</name>
<dbReference type="PRINTS" id="PR00146">
    <property type="entry name" value="DHPICSNTHASE"/>
</dbReference>